<dbReference type="EMBL" id="JAVLSF010000002">
    <property type="protein sequence ID" value="MDR9772081.1"/>
    <property type="molecule type" value="Genomic_DNA"/>
</dbReference>
<protein>
    <recommendedName>
        <fullName evidence="3">TnsA endonuclease N-terminal domain-containing protein</fullName>
    </recommendedName>
</protein>
<dbReference type="AlphaFoldDB" id="A0AAJ2LKF5"/>
<comment type="caution">
    <text evidence="1">The sequence shown here is derived from an EMBL/GenBank/DDBJ whole genome shotgun (WGS) entry which is preliminary data.</text>
</comment>
<reference evidence="1" key="1">
    <citation type="submission" date="2023-04" db="EMBL/GenBank/DDBJ databases">
        <title>Genomic characterization of faba bean (Vicia faba) microsymbionts in Mexican soils.</title>
        <authorList>
            <person name="Rivera Orduna F.N."/>
            <person name="Guevara-Luna J."/>
            <person name="Yan J."/>
            <person name="Arroyo-Herrera I."/>
            <person name="Li Y."/>
            <person name="Vasquez-Murrieta M.S."/>
            <person name="Wang E.T."/>
        </authorList>
    </citation>
    <scope>NUCLEOTIDE SEQUENCE</scope>
    <source>
        <strain evidence="1">CH26</strain>
    </source>
</reference>
<organism evidence="1 2">
    <name type="scientific">Rhizobium hidalgonense</name>
    <dbReference type="NCBI Taxonomy" id="1538159"/>
    <lineage>
        <taxon>Bacteria</taxon>
        <taxon>Pseudomonadati</taxon>
        <taxon>Pseudomonadota</taxon>
        <taxon>Alphaproteobacteria</taxon>
        <taxon>Hyphomicrobiales</taxon>
        <taxon>Rhizobiaceae</taxon>
        <taxon>Rhizobium/Agrobacterium group</taxon>
        <taxon>Rhizobium</taxon>
    </lineage>
</organism>
<gene>
    <name evidence="1" type="ORF">RJJ65_05295</name>
</gene>
<evidence type="ECO:0000313" key="2">
    <source>
        <dbReference type="Proteomes" id="UP001268610"/>
    </source>
</evidence>
<evidence type="ECO:0008006" key="3">
    <source>
        <dbReference type="Google" id="ProtNLM"/>
    </source>
</evidence>
<name>A0AAJ2LKF5_9HYPH</name>
<evidence type="ECO:0000313" key="1">
    <source>
        <dbReference type="EMBL" id="MDR9772081.1"/>
    </source>
</evidence>
<dbReference type="RefSeq" id="WP_310855365.1">
    <property type="nucleotide sequence ID" value="NZ_JAVLSE010000002.1"/>
</dbReference>
<proteinExistence type="predicted"/>
<accession>A0AAJ2LKF5</accession>
<sequence length="205" mass="22572">MTSIPFETPPGDVDPRQASPRFFYPLATIKRASSPIFRSQDARDFACLLDVDPDVVRWTCVGVELSHGGESHLADFVVTGIDDRTFVVDVAHDLPNPPDWIALAAERAGHGYRPVAMADFAGSNRLLNAKDLLRYGFYRCPLGDRVRILAALDEMGSLTVAEALSAFREGRPMACLAALILQGFLEIEMDEALIGPETVVRRIRD</sequence>
<dbReference type="Proteomes" id="UP001268610">
    <property type="component" value="Unassembled WGS sequence"/>
</dbReference>